<dbReference type="RefSeq" id="WP_014376491.1">
    <property type="nucleotide sequence ID" value="NC_016943.1"/>
</dbReference>
<dbReference type="PANTHER" id="PTHR38113:SF2">
    <property type="entry name" value="DUF2293 DOMAIN-CONTAINING PROTEIN"/>
    <property type="match status" value="1"/>
</dbReference>
<evidence type="ECO:0000313" key="3">
    <source>
        <dbReference type="Proteomes" id="UP000007517"/>
    </source>
</evidence>
<dbReference type="AlphaFoldDB" id="H6RJV5"/>
<dbReference type="HOGENOM" id="CLU_067495_0_0_11"/>
<organism evidence="2 3">
    <name type="scientific">Blastococcus saxobsidens (strain DD2)</name>
    <dbReference type="NCBI Taxonomy" id="1146883"/>
    <lineage>
        <taxon>Bacteria</taxon>
        <taxon>Bacillati</taxon>
        <taxon>Actinomycetota</taxon>
        <taxon>Actinomycetes</taxon>
        <taxon>Geodermatophilales</taxon>
        <taxon>Geodermatophilaceae</taxon>
        <taxon>Blastococcus</taxon>
    </lineage>
</organism>
<evidence type="ECO:0000313" key="2">
    <source>
        <dbReference type="EMBL" id="CCG03608.1"/>
    </source>
</evidence>
<dbReference type="KEGG" id="bsd:BLASA_2735"/>
<dbReference type="Pfam" id="PF10056">
    <property type="entry name" value="DUF2293"/>
    <property type="match status" value="1"/>
</dbReference>
<name>H6RJV5_BLASD</name>
<dbReference type="STRING" id="1146883.BLASA_2735"/>
<sequence>MHAVGTSIEQRVARAAEAALQDHDYVAAVDVLIGMGWLQPVHRDQWRQGRVPYLERVVQAGLGKTSTAMRALPRWAREQGLQPSETAYLARTRDRRTLRFSASGDPSIERAYRTHWVSTALSEAKRTRVTEQASRPPDLVVVSPLKDWTCATCGGTGELLLMADDAPLCLVCAGLDHLAYLPAGDATLTRRARKASRLSAVVVRFSRSRQRYEGQGILVDEQALAEAESSCLADAEARARRRARDEQRRREADSELAEQLAEEIRRLFPRCPPERAAAIAAHTAARCSGRIGRTAAGQRLDEQAVELAVVAAVRHHDTDYDALLMAGVPRNEARERIHGDLAAALDRWRRH</sequence>
<accession>H6RJV5</accession>
<dbReference type="EMBL" id="FO117623">
    <property type="protein sequence ID" value="CCG03608.1"/>
    <property type="molecule type" value="Genomic_DNA"/>
</dbReference>
<feature type="domain" description="DUF2293" evidence="1">
    <location>
        <begin position="263"/>
        <end position="349"/>
    </location>
</feature>
<gene>
    <name evidence="2" type="ordered locus">BLASA_2735</name>
</gene>
<proteinExistence type="predicted"/>
<protein>
    <recommendedName>
        <fullName evidence="1">DUF2293 domain-containing protein</fullName>
    </recommendedName>
</protein>
<dbReference type="InterPro" id="IPR018744">
    <property type="entry name" value="DUF2293"/>
</dbReference>
<dbReference type="OrthoDB" id="128600at2"/>
<dbReference type="eggNOG" id="COG5586">
    <property type="taxonomic scope" value="Bacteria"/>
</dbReference>
<keyword evidence="3" id="KW-1185">Reference proteome</keyword>
<dbReference type="Proteomes" id="UP000007517">
    <property type="component" value="Chromosome"/>
</dbReference>
<reference evidence="3" key="2">
    <citation type="submission" date="2012-02" db="EMBL/GenBank/DDBJ databases">
        <title>Complete genome sequence of Blastococcus saxobsidens strain DD2.</title>
        <authorList>
            <person name="Genoscope."/>
        </authorList>
    </citation>
    <scope>NUCLEOTIDE SEQUENCE [LARGE SCALE GENOMIC DNA]</scope>
    <source>
        <strain evidence="3">DD2</strain>
    </source>
</reference>
<reference evidence="2 3" key="1">
    <citation type="journal article" date="2012" name="J. Bacteriol.">
        <title>Genome Sequence of Blastococcus saxobsidens DD2, a Stone-Inhabiting Bacterium.</title>
        <authorList>
            <person name="Chouaia B."/>
            <person name="Crotti E."/>
            <person name="Brusetti L."/>
            <person name="Daffonchio D."/>
            <person name="Essoussi I."/>
            <person name="Nouioui I."/>
            <person name="Sbissi I."/>
            <person name="Ghodhbane-Gtari F."/>
            <person name="Gtari M."/>
            <person name="Vacherie B."/>
            <person name="Barbe V."/>
            <person name="Medigue C."/>
            <person name="Gury J."/>
            <person name="Pujic P."/>
            <person name="Normand P."/>
        </authorList>
    </citation>
    <scope>NUCLEOTIDE SEQUENCE [LARGE SCALE GENOMIC DNA]</scope>
    <source>
        <strain evidence="2 3">DD2</strain>
    </source>
</reference>
<dbReference type="PANTHER" id="PTHR38113">
    <property type="match status" value="1"/>
</dbReference>
<evidence type="ECO:0000259" key="1">
    <source>
        <dbReference type="Pfam" id="PF10056"/>
    </source>
</evidence>